<feature type="non-terminal residue" evidence="1">
    <location>
        <position position="1"/>
    </location>
</feature>
<name>A0ACA9QWH5_9GLOM</name>
<evidence type="ECO:0000313" key="1">
    <source>
        <dbReference type="EMBL" id="CAG8766983.1"/>
    </source>
</evidence>
<organism evidence="1 2">
    <name type="scientific">Acaulospora colombiana</name>
    <dbReference type="NCBI Taxonomy" id="27376"/>
    <lineage>
        <taxon>Eukaryota</taxon>
        <taxon>Fungi</taxon>
        <taxon>Fungi incertae sedis</taxon>
        <taxon>Mucoromycota</taxon>
        <taxon>Glomeromycotina</taxon>
        <taxon>Glomeromycetes</taxon>
        <taxon>Diversisporales</taxon>
        <taxon>Acaulosporaceae</taxon>
        <taxon>Acaulospora</taxon>
    </lineage>
</organism>
<dbReference type="Proteomes" id="UP000789525">
    <property type="component" value="Unassembled WGS sequence"/>
</dbReference>
<dbReference type="EMBL" id="CAJVPT010062469">
    <property type="protein sequence ID" value="CAG8766983.1"/>
    <property type="molecule type" value="Genomic_DNA"/>
</dbReference>
<accession>A0ACA9QWH5</accession>
<sequence>WIVDGVLMRTLNRNSTYDPVEGLYKFPSAHSRIQFSIWDGGMGAPGTAKWAGTPTDWSNQNQVYTMYVDWVNITCMTPGDPTTPWPPPGYGPQNTTNSTSGSSSYTTLGVNPNSSQNGNNPNDSNSPDIIGNPSAPNYSSSSIKNLAIPIGSVVGLVLGTVGIFSLWKCVFRPRHEAVTPQGKL</sequence>
<protein>
    <submittedName>
        <fullName evidence="1">7289_t:CDS:1</fullName>
    </submittedName>
</protein>
<proteinExistence type="predicted"/>
<gene>
    <name evidence="1" type="ORF">ACOLOM_LOCUS13508</name>
</gene>
<comment type="caution">
    <text evidence="1">The sequence shown here is derived from an EMBL/GenBank/DDBJ whole genome shotgun (WGS) entry which is preliminary data.</text>
</comment>
<keyword evidence="2" id="KW-1185">Reference proteome</keyword>
<evidence type="ECO:0000313" key="2">
    <source>
        <dbReference type="Proteomes" id="UP000789525"/>
    </source>
</evidence>
<reference evidence="1" key="1">
    <citation type="submission" date="2021-06" db="EMBL/GenBank/DDBJ databases">
        <authorList>
            <person name="Kallberg Y."/>
            <person name="Tangrot J."/>
            <person name="Rosling A."/>
        </authorList>
    </citation>
    <scope>NUCLEOTIDE SEQUENCE</scope>
    <source>
        <strain evidence="1">CL356</strain>
    </source>
</reference>